<protein>
    <submittedName>
        <fullName evidence="1">Uncharacterized protein</fullName>
    </submittedName>
</protein>
<organism evidence="1 2">
    <name type="scientific">Eisenbergiella massiliensis</name>
    <dbReference type="NCBI Taxonomy" id="1720294"/>
    <lineage>
        <taxon>Bacteria</taxon>
        <taxon>Bacillati</taxon>
        <taxon>Bacillota</taxon>
        <taxon>Clostridia</taxon>
        <taxon>Lachnospirales</taxon>
        <taxon>Lachnospiraceae</taxon>
        <taxon>Eisenbergiella</taxon>
    </lineage>
</organism>
<evidence type="ECO:0000313" key="1">
    <source>
        <dbReference type="EMBL" id="RGE72640.1"/>
    </source>
</evidence>
<name>A0A3E3IZY0_9FIRM</name>
<accession>A0A3E3IZY0</accession>
<dbReference type="EMBL" id="QVLU01000005">
    <property type="protein sequence ID" value="RGE72640.1"/>
    <property type="molecule type" value="Genomic_DNA"/>
</dbReference>
<dbReference type="AlphaFoldDB" id="A0A3E3IZY0"/>
<evidence type="ECO:0000313" key="2">
    <source>
        <dbReference type="Proteomes" id="UP000261166"/>
    </source>
</evidence>
<reference evidence="1 2" key="1">
    <citation type="submission" date="2018-08" db="EMBL/GenBank/DDBJ databases">
        <title>A genome reference for cultivated species of the human gut microbiota.</title>
        <authorList>
            <person name="Zou Y."/>
            <person name="Xue W."/>
            <person name="Luo G."/>
        </authorList>
    </citation>
    <scope>NUCLEOTIDE SEQUENCE [LARGE SCALE GENOMIC DNA]</scope>
    <source>
        <strain evidence="1 2">AF26-4BH</strain>
    </source>
</reference>
<proteinExistence type="predicted"/>
<dbReference type="RefSeq" id="WP_117530694.1">
    <property type="nucleotide sequence ID" value="NZ_QVLU01000005.1"/>
</dbReference>
<sequence length="73" mass="8574">MLSKEKIKPGSMIHLPDIDYMGDGEGKQKKIMREYCVLHHYDHWRLLKNAFGIRRGVTNAELMQMGFLNQKIL</sequence>
<gene>
    <name evidence="1" type="ORF">DWY69_07075</name>
</gene>
<comment type="caution">
    <text evidence="1">The sequence shown here is derived from an EMBL/GenBank/DDBJ whole genome shotgun (WGS) entry which is preliminary data.</text>
</comment>
<dbReference type="Proteomes" id="UP000261166">
    <property type="component" value="Unassembled WGS sequence"/>
</dbReference>